<organism evidence="3 4">
    <name type="scientific">Mongoliibacter ruber</name>
    <dbReference type="NCBI Taxonomy" id="1750599"/>
    <lineage>
        <taxon>Bacteria</taxon>
        <taxon>Pseudomonadati</taxon>
        <taxon>Bacteroidota</taxon>
        <taxon>Cytophagia</taxon>
        <taxon>Cytophagales</taxon>
        <taxon>Cyclobacteriaceae</taxon>
        <taxon>Mongoliibacter</taxon>
    </lineage>
</organism>
<dbReference type="OrthoDB" id="9769447at2"/>
<dbReference type="InterPro" id="IPR043143">
    <property type="entry name" value="Mal/L-sulf/L-lact_DH-like_NADP"/>
</dbReference>
<name>A0A2T0WNZ1_9BACT</name>
<comment type="similarity">
    <text evidence="1">Belongs to the LDH2/MDH2 oxidoreductase family.</text>
</comment>
<keyword evidence="4" id="KW-1185">Reference proteome</keyword>
<dbReference type="PANTHER" id="PTHR11091:SF0">
    <property type="entry name" value="MALATE DEHYDROGENASE"/>
    <property type="match status" value="1"/>
</dbReference>
<dbReference type="InterPro" id="IPR036111">
    <property type="entry name" value="Mal/L-sulfo/L-lacto_DH-like_sf"/>
</dbReference>
<dbReference type="SUPFAM" id="SSF89733">
    <property type="entry name" value="L-sulfolactate dehydrogenase-like"/>
    <property type="match status" value="1"/>
</dbReference>
<evidence type="ECO:0000256" key="2">
    <source>
        <dbReference type="ARBA" id="ARBA00023002"/>
    </source>
</evidence>
<proteinExistence type="inferred from homology"/>
<comment type="caution">
    <text evidence="3">The sequence shown here is derived from an EMBL/GenBank/DDBJ whole genome shotgun (WGS) entry which is preliminary data.</text>
</comment>
<dbReference type="Gene3D" id="1.10.1530.10">
    <property type="match status" value="1"/>
</dbReference>
<accession>A0A2T0WNZ1</accession>
<dbReference type="AlphaFoldDB" id="A0A2T0WNZ1"/>
<dbReference type="InterPro" id="IPR003767">
    <property type="entry name" value="Malate/L-lactate_DH-like"/>
</dbReference>
<reference evidence="3 4" key="1">
    <citation type="submission" date="2018-03" db="EMBL/GenBank/DDBJ databases">
        <title>Genomic Encyclopedia of Archaeal and Bacterial Type Strains, Phase II (KMG-II): from individual species to whole genera.</title>
        <authorList>
            <person name="Goeker M."/>
        </authorList>
    </citation>
    <scope>NUCLEOTIDE SEQUENCE [LARGE SCALE GENOMIC DNA]</scope>
    <source>
        <strain evidence="3 4">DSM 27929</strain>
    </source>
</reference>
<evidence type="ECO:0000313" key="4">
    <source>
        <dbReference type="Proteomes" id="UP000238157"/>
    </source>
</evidence>
<evidence type="ECO:0000313" key="3">
    <source>
        <dbReference type="EMBL" id="PRY88421.1"/>
    </source>
</evidence>
<dbReference type="Gene3D" id="3.30.1370.60">
    <property type="entry name" value="Hypothetical oxidoreductase yiak, domain 2"/>
    <property type="match status" value="1"/>
</dbReference>
<dbReference type="EMBL" id="PVTR01000004">
    <property type="protein sequence ID" value="PRY88421.1"/>
    <property type="molecule type" value="Genomic_DNA"/>
</dbReference>
<gene>
    <name evidence="3" type="ORF">CLW00_10472</name>
</gene>
<dbReference type="PANTHER" id="PTHR11091">
    <property type="entry name" value="OXIDOREDUCTASE-RELATED"/>
    <property type="match status" value="1"/>
</dbReference>
<dbReference type="Proteomes" id="UP000238157">
    <property type="component" value="Unassembled WGS sequence"/>
</dbReference>
<dbReference type="Pfam" id="PF02615">
    <property type="entry name" value="Ldh_2"/>
    <property type="match status" value="1"/>
</dbReference>
<dbReference type="GO" id="GO:0016491">
    <property type="term" value="F:oxidoreductase activity"/>
    <property type="evidence" value="ECO:0007669"/>
    <property type="project" value="UniProtKB-KW"/>
</dbReference>
<protein>
    <submittedName>
        <fullName evidence="3">LDH2 family malate/lactate/ureidoglycolate dehydrogenase</fullName>
    </submittedName>
</protein>
<evidence type="ECO:0000256" key="1">
    <source>
        <dbReference type="ARBA" id="ARBA00006056"/>
    </source>
</evidence>
<sequence length="348" mass="38101">MALVEVIWIREVIEKVLLKFDVPSDERAIISDSILHAHQTGKDTHGISRLPIYVKKIKNGSLLAKADIEVVKDTPVVKTINGNNGFGQVIADYAVQDGIEKARNYGIGIVGVRESNNFGTIAYFLEQCTKQHMISIVMTNAAPAISPWGGEKAIFGTNPIGFGFPTPQPYADIIFDMATTVAARGKIRLAAKNQKEIPLGWALDENGIPTTDPAEALKGTLLPIGGHKGAGLSMMIDLFSGLLTGAGFAGAVKPLNTEGEHSGNGHFFMVLNPLFFMEKEEYEEKISHFIQTIKASGEKNTVFYPGERAHKTQSERENRFELSEKVYSEILTLLAELNIEIKTTDDIK</sequence>
<keyword evidence="2" id="KW-0560">Oxidoreductase</keyword>
<dbReference type="InterPro" id="IPR043144">
    <property type="entry name" value="Mal/L-sulf/L-lact_DH-like_ah"/>
</dbReference>
<dbReference type="RefSeq" id="WP_106133156.1">
    <property type="nucleotide sequence ID" value="NZ_PVTR01000004.1"/>
</dbReference>